<sequence>DEDSNDPDFEDSDYAQSDEEIDLLKNDDKWFDGYVDHSCIDNYPNAEENDESDNGEESPTLTCLNSSSSEDDAVGEVRRKKNRMPKGEDFRPEIDMANPGFKIGLKFATAELFRKAVKTFNPTHVCRKGTKNIHATAAWLAERYSGQLRLNPNWTASSFAEQVHQDYGYKPSRATVYRARAMTVDIIEGWFHGNPDDFCDAVYKKEAYLRAYEPMIMPMTRQDQWMKINLPPLLPPKYHKQPGRPKKTRKQAC</sequence>
<name>A0A5E4GNU4_PRUDU</name>
<dbReference type="AlphaFoldDB" id="A0A5E4GNU4"/>
<feature type="region of interest" description="Disordered" evidence="1">
    <location>
        <begin position="41"/>
        <end position="93"/>
    </location>
</feature>
<evidence type="ECO:0000313" key="2">
    <source>
        <dbReference type="EMBL" id="VVA41509.1"/>
    </source>
</evidence>
<feature type="compositionally biased region" description="Polar residues" evidence="1">
    <location>
        <begin position="59"/>
        <end position="68"/>
    </location>
</feature>
<gene>
    <name evidence="2" type="ORF">ALMOND_2B013994</name>
</gene>
<accession>A0A5E4GNU4</accession>
<dbReference type="PANTHER" id="PTHR31973">
    <property type="entry name" value="POLYPROTEIN, PUTATIVE-RELATED"/>
    <property type="match status" value="1"/>
</dbReference>
<dbReference type="OMA" id="NCIDNDL"/>
<protein>
    <submittedName>
        <fullName evidence="2">PREDICTED: EUGRSUZ_B01037</fullName>
    </submittedName>
</protein>
<feature type="non-terminal residue" evidence="2">
    <location>
        <position position="1"/>
    </location>
</feature>
<dbReference type="PANTHER" id="PTHR31973:SF199">
    <property type="entry name" value="SWIM-TYPE DOMAIN-CONTAINING PROTEIN"/>
    <property type="match status" value="1"/>
</dbReference>
<dbReference type="Gramene" id="VVA41509">
    <property type="protein sequence ID" value="VVA41509"/>
    <property type="gene ID" value="Prudul26B013994"/>
</dbReference>
<organism evidence="2 3">
    <name type="scientific">Prunus dulcis</name>
    <name type="common">Almond</name>
    <name type="synonym">Amygdalus dulcis</name>
    <dbReference type="NCBI Taxonomy" id="3755"/>
    <lineage>
        <taxon>Eukaryota</taxon>
        <taxon>Viridiplantae</taxon>
        <taxon>Streptophyta</taxon>
        <taxon>Embryophyta</taxon>
        <taxon>Tracheophyta</taxon>
        <taxon>Spermatophyta</taxon>
        <taxon>Magnoliopsida</taxon>
        <taxon>eudicotyledons</taxon>
        <taxon>Gunneridae</taxon>
        <taxon>Pentapetalae</taxon>
        <taxon>rosids</taxon>
        <taxon>fabids</taxon>
        <taxon>Rosales</taxon>
        <taxon>Rosaceae</taxon>
        <taxon>Amygdaloideae</taxon>
        <taxon>Amygdaleae</taxon>
        <taxon>Prunus</taxon>
    </lineage>
</organism>
<feature type="non-terminal residue" evidence="2">
    <location>
        <position position="253"/>
    </location>
</feature>
<feature type="compositionally biased region" description="Acidic residues" evidence="1">
    <location>
        <begin position="47"/>
        <end position="56"/>
    </location>
</feature>
<dbReference type="Proteomes" id="UP000327085">
    <property type="component" value="Unassembled WGS sequence"/>
</dbReference>
<proteinExistence type="predicted"/>
<dbReference type="InParanoid" id="A0A5E4GNU4"/>
<reference evidence="3" key="1">
    <citation type="journal article" date="2020" name="Plant J.">
        <title>Transposons played a major role in the diversification between the closely related almond and peach genomes: results from the almond genome sequence.</title>
        <authorList>
            <person name="Alioto T."/>
            <person name="Alexiou K.G."/>
            <person name="Bardil A."/>
            <person name="Barteri F."/>
            <person name="Castanera R."/>
            <person name="Cruz F."/>
            <person name="Dhingra A."/>
            <person name="Duval H."/>
            <person name="Fernandez I Marti A."/>
            <person name="Frias L."/>
            <person name="Galan B."/>
            <person name="Garcia J.L."/>
            <person name="Howad W."/>
            <person name="Gomez-Garrido J."/>
            <person name="Gut M."/>
            <person name="Julca I."/>
            <person name="Morata J."/>
            <person name="Puigdomenech P."/>
            <person name="Ribeca P."/>
            <person name="Rubio Cabetas M.J."/>
            <person name="Vlasova A."/>
            <person name="Wirthensohn M."/>
            <person name="Garcia-Mas J."/>
            <person name="Gabaldon T."/>
            <person name="Casacuberta J.M."/>
            <person name="Arus P."/>
        </authorList>
    </citation>
    <scope>NUCLEOTIDE SEQUENCE [LARGE SCALE GENOMIC DNA]</scope>
    <source>
        <strain evidence="3">cv. Texas</strain>
    </source>
</reference>
<dbReference type="EMBL" id="CABIKO010001334">
    <property type="protein sequence ID" value="VVA41509.1"/>
    <property type="molecule type" value="Genomic_DNA"/>
</dbReference>
<evidence type="ECO:0000313" key="3">
    <source>
        <dbReference type="Proteomes" id="UP000327085"/>
    </source>
</evidence>
<evidence type="ECO:0000256" key="1">
    <source>
        <dbReference type="SAM" id="MobiDB-lite"/>
    </source>
</evidence>